<reference evidence="2 3" key="1">
    <citation type="submission" date="2019-11" db="UniProtKB">
        <authorList>
            <consortium name="WormBaseParasite"/>
        </authorList>
    </citation>
    <scope>IDENTIFICATION</scope>
</reference>
<proteinExistence type="predicted"/>
<dbReference type="InterPro" id="IPR010515">
    <property type="entry name" value="Collagenase_NC10/endostatin"/>
</dbReference>
<dbReference type="Pfam" id="PF06482">
    <property type="entry name" value="Endostatin"/>
    <property type="match status" value="1"/>
</dbReference>
<dbReference type="InterPro" id="IPR016187">
    <property type="entry name" value="CTDL_fold"/>
</dbReference>
<dbReference type="AlphaFoldDB" id="A0A5K3F4W7"/>
<dbReference type="SUPFAM" id="SSF56436">
    <property type="entry name" value="C-type lectin-like"/>
    <property type="match status" value="1"/>
</dbReference>
<evidence type="ECO:0000313" key="2">
    <source>
        <dbReference type="WBParaSite" id="MCU_005525-RA"/>
    </source>
</evidence>
<protein>
    <submittedName>
        <fullName evidence="2 3">Endostatin domain-containing protein</fullName>
    </submittedName>
</protein>
<organism evidence="3">
    <name type="scientific">Mesocestoides corti</name>
    <name type="common">Flatworm</name>
    <dbReference type="NCBI Taxonomy" id="53468"/>
    <lineage>
        <taxon>Eukaryota</taxon>
        <taxon>Metazoa</taxon>
        <taxon>Spiralia</taxon>
        <taxon>Lophotrochozoa</taxon>
        <taxon>Platyhelminthes</taxon>
        <taxon>Cestoda</taxon>
        <taxon>Eucestoda</taxon>
        <taxon>Cyclophyllidea</taxon>
        <taxon>Mesocestoididae</taxon>
        <taxon>Mesocestoides</taxon>
    </lineage>
</organism>
<evidence type="ECO:0000313" key="3">
    <source>
        <dbReference type="WBParaSite" id="MCU_005525-RB"/>
    </source>
</evidence>
<sequence length="261" mass="29111">MENETVLARVAYTLAPGSMVYLNSEDMFYLKVNDKNNIWRTIDMKTQSESVSIPEPPKTTTTTAAPVPLPDDLVGKSLILAAQNGPLNGELRFGAKFGSGHSGAIFTCQRAARQHNLSQLFYPLMNTDVFNMDYVVPPMYRFDLPIVNIRGEILFDDYVHLVNGEQAPQAPILAFDGKDINSDPLAPCVWVGAKPIYLNGDYEFAARSKCRNWQTHDPTERGLAVHVPMNSNSVGFFDESNLYEESCVKRCNILCIQISPK</sequence>
<accession>A0A5K3F4W7</accession>
<dbReference type="InterPro" id="IPR016186">
    <property type="entry name" value="C-type_lectin-like/link_sf"/>
</dbReference>
<dbReference type="WBParaSite" id="MCU_005525-RA">
    <property type="protein sequence ID" value="MCU_005525-RA"/>
    <property type="gene ID" value="MCU_005525"/>
</dbReference>
<feature type="domain" description="Collagenase NC10/endostatin" evidence="1">
    <location>
        <begin position="79"/>
        <end position="258"/>
    </location>
</feature>
<name>A0A5K3F4W7_MESCO</name>
<dbReference type="WBParaSite" id="MCU_005525-RB">
    <property type="protein sequence ID" value="MCU_005525-RB"/>
    <property type="gene ID" value="MCU_005525"/>
</dbReference>
<dbReference type="Gene3D" id="3.10.100.10">
    <property type="entry name" value="Mannose-Binding Protein A, subunit A"/>
    <property type="match status" value="1"/>
</dbReference>
<evidence type="ECO:0000259" key="1">
    <source>
        <dbReference type="Pfam" id="PF06482"/>
    </source>
</evidence>